<evidence type="ECO:0000256" key="14">
    <source>
        <dbReference type="ARBA" id="ARBA00049638"/>
    </source>
</evidence>
<dbReference type="FunFam" id="3.40.50.2300:FF:000195">
    <property type="entry name" value="Glutamate receptor"/>
    <property type="match status" value="1"/>
</dbReference>
<dbReference type="FunFam" id="3.40.190.10:FF:000103">
    <property type="entry name" value="Glutamate receptor"/>
    <property type="match status" value="1"/>
</dbReference>
<evidence type="ECO:0000256" key="3">
    <source>
        <dbReference type="ARBA" id="ARBA00011095"/>
    </source>
</evidence>
<dbReference type="Pfam" id="PF10613">
    <property type="entry name" value="Lig_chan-Glu_bd"/>
    <property type="match status" value="1"/>
</dbReference>
<evidence type="ECO:0000256" key="13">
    <source>
        <dbReference type="ARBA" id="ARBA00023303"/>
    </source>
</evidence>
<dbReference type="GO" id="GO:0016020">
    <property type="term" value="C:membrane"/>
    <property type="evidence" value="ECO:0007669"/>
    <property type="project" value="UniProtKB-SubCell"/>
</dbReference>
<comment type="similarity">
    <text evidence="2 15">Belongs to the glutamate-gated ion channel (TC 1.A.10.1) family.</text>
</comment>
<dbReference type="PRINTS" id="PR01176">
    <property type="entry name" value="GABABRECEPTR"/>
</dbReference>
<evidence type="ECO:0000256" key="12">
    <source>
        <dbReference type="ARBA" id="ARBA00023286"/>
    </source>
</evidence>
<evidence type="ECO:0000256" key="17">
    <source>
        <dbReference type="SAM" id="Phobius"/>
    </source>
</evidence>
<evidence type="ECO:0000256" key="18">
    <source>
        <dbReference type="SAM" id="SignalP"/>
    </source>
</evidence>
<keyword evidence="12 15" id="KW-1071">Ligand-gated ion channel</keyword>
<evidence type="ECO:0000256" key="2">
    <source>
        <dbReference type="ARBA" id="ARBA00008685"/>
    </source>
</evidence>
<keyword evidence="10 15" id="KW-0675">Receptor</keyword>
<evidence type="ECO:0000256" key="9">
    <source>
        <dbReference type="ARBA" id="ARBA00023136"/>
    </source>
</evidence>
<keyword evidence="6 18" id="KW-0732">Signal</keyword>
<dbReference type="InterPro" id="IPR044440">
    <property type="entry name" value="GABAb_receptor_plant_PBP1"/>
</dbReference>
<feature type="signal peptide" evidence="18">
    <location>
        <begin position="1"/>
        <end position="20"/>
    </location>
</feature>
<evidence type="ECO:0000256" key="5">
    <source>
        <dbReference type="ARBA" id="ARBA00022692"/>
    </source>
</evidence>
<dbReference type="GO" id="GO:0015276">
    <property type="term" value="F:ligand-gated monoatomic ion channel activity"/>
    <property type="evidence" value="ECO:0007669"/>
    <property type="project" value="InterPro"/>
</dbReference>
<dbReference type="PRINTS" id="PR00248">
    <property type="entry name" value="GPCRMGR"/>
</dbReference>
<dbReference type="SUPFAM" id="SSF53822">
    <property type="entry name" value="Periplasmic binding protein-like I"/>
    <property type="match status" value="1"/>
</dbReference>
<protein>
    <recommendedName>
        <fullName evidence="15">Glutamate receptor</fullName>
    </recommendedName>
</protein>
<dbReference type="SUPFAM" id="SSF53850">
    <property type="entry name" value="Periplasmic binding protein-like II"/>
    <property type="match status" value="1"/>
</dbReference>
<evidence type="ECO:0000256" key="15">
    <source>
        <dbReference type="PIRNR" id="PIRNR037090"/>
    </source>
</evidence>
<sequence>MERATQTILFLVLFTHFGAAQNAAKTGGDEFSVAVGVILDLGTLVGKLARTSIQMALEDFYAAHKNYSTRLILHIRDSHSNNVQAASAALDLLNNHNVQVIIGPQKSSQASFVSDLGNKTRVPVISFTATSPSISTGSFPYFVRATLSDSAQVNGIASLIKAYGWRRVVPIYEDTDYGKGIIPYLIDALQEIDTHVPYRSVIPLSASSEQITLELYKLMTMQTRVFLVHMSSALASKVFTKAKQVGMMNKGFVWIMTDGITNIIDSLNSSVVEAMDGALGIKFYVPKSEELERFTVKWNRKFQKDNPNDPPLKLSIFGLWGYDTIWAVAQAVEMVWINNRTSFQKPAVPRISTSMDILGTSANGPELLKTILQNKFRGLSGYFNLSDRQLRVSTFQIINVIGKEWRKIGFWTSENEISQQLNHGKADYQNQSISDLNSVIWPGKSTEIPKGWEIPVSGKKLQVGVHRSMCPEFMTNEKNPITGTTKASGFSVDIFEEAVKRLPYALPYEYVAFDDNNDTGRSGYNDFVYQVYLKKYDIAIGDITISSNRTSYVDFTLPYTESGVAMVVPLRNSINKKPSILLQPLKRDLWFSSSLLVIYTGVVVWLLEFLGSKTNARRPTAGKLGITAFFSLFGDKDRVERVLSRMVLIVWVFCFLLLGSAYTANLTAMITIQQLNSNVTDFHALQKSGERVGYRNGSYVADLLEQLGFDKSKIKSYNSRYEIEIALSMGSKNGGIAAYVHEVPYLKLFLAEHSQGYTMVGPLYKTAGFGFALPKGSPLLGDISKAILDIVQGETIIQIGNKWRVPYEKYSNVLTESVPDQLTTDRFKAPFMLSVVVSTSALLIAVIIYLHEKKNKRMTNIQGDQNKDGVEVNYKTQDGNKRGRVEENDRLEAGGDQNDQKQEETGSAVVYRSEKNLTSRVTPISSSACY</sequence>
<dbReference type="CDD" id="cd13686">
    <property type="entry name" value="GluR_Plant"/>
    <property type="match status" value="1"/>
</dbReference>
<feature type="transmembrane region" description="Helical" evidence="17">
    <location>
        <begin position="831"/>
        <end position="850"/>
    </location>
</feature>
<dbReference type="InterPro" id="IPR015683">
    <property type="entry name" value="Ionotropic_Glu_rcpt"/>
</dbReference>
<dbReference type="Pfam" id="PF01094">
    <property type="entry name" value="ANF_receptor"/>
    <property type="match status" value="1"/>
</dbReference>
<comment type="function">
    <text evidence="15">Glutamate-gated receptor that probably acts as non-selective cation channel.</text>
</comment>
<evidence type="ECO:0000256" key="16">
    <source>
        <dbReference type="SAM" id="MobiDB-lite"/>
    </source>
</evidence>
<dbReference type="Gene3D" id="3.40.50.2300">
    <property type="match status" value="2"/>
</dbReference>
<organism evidence="20 21">
    <name type="scientific">Panicum virgatum</name>
    <name type="common">Blackwell switchgrass</name>
    <dbReference type="NCBI Taxonomy" id="38727"/>
    <lineage>
        <taxon>Eukaryota</taxon>
        <taxon>Viridiplantae</taxon>
        <taxon>Streptophyta</taxon>
        <taxon>Embryophyta</taxon>
        <taxon>Tracheophyta</taxon>
        <taxon>Spermatophyta</taxon>
        <taxon>Magnoliopsida</taxon>
        <taxon>Liliopsida</taxon>
        <taxon>Poales</taxon>
        <taxon>Poaceae</taxon>
        <taxon>PACMAD clade</taxon>
        <taxon>Panicoideae</taxon>
        <taxon>Panicodae</taxon>
        <taxon>Paniceae</taxon>
        <taxon>Panicinae</taxon>
        <taxon>Panicum</taxon>
        <taxon>Panicum sect. Hiantes</taxon>
    </lineage>
</organism>
<dbReference type="Gene3D" id="3.40.190.10">
    <property type="entry name" value="Periplasmic binding protein-like II"/>
    <property type="match status" value="2"/>
</dbReference>
<evidence type="ECO:0000256" key="1">
    <source>
        <dbReference type="ARBA" id="ARBA00004141"/>
    </source>
</evidence>
<dbReference type="InterPro" id="IPR017103">
    <property type="entry name" value="Iontropic_Glu_rcpt_pln"/>
</dbReference>
<comment type="subunit">
    <text evidence="3">May form heteromers.</text>
</comment>
<evidence type="ECO:0000256" key="11">
    <source>
        <dbReference type="ARBA" id="ARBA00023180"/>
    </source>
</evidence>
<feature type="transmembrane region" description="Helical" evidence="17">
    <location>
        <begin position="646"/>
        <end position="664"/>
    </location>
</feature>
<keyword evidence="4 15" id="KW-0813">Transport</keyword>
<keyword evidence="9 15" id="KW-0472">Membrane</keyword>
<evidence type="ECO:0000256" key="4">
    <source>
        <dbReference type="ARBA" id="ARBA00022448"/>
    </source>
</evidence>
<keyword evidence="13 15" id="KW-0407">Ion channel</keyword>
<dbReference type="EMBL" id="CM029039">
    <property type="protein sequence ID" value="KAG2643570.1"/>
    <property type="molecule type" value="Genomic_DNA"/>
</dbReference>
<name>A0A8T0W7F0_PANVG</name>
<evidence type="ECO:0000313" key="21">
    <source>
        <dbReference type="Proteomes" id="UP000823388"/>
    </source>
</evidence>
<dbReference type="InterPro" id="IPR000337">
    <property type="entry name" value="GPCR_3"/>
</dbReference>
<evidence type="ECO:0000256" key="8">
    <source>
        <dbReference type="ARBA" id="ARBA00023065"/>
    </source>
</evidence>
<dbReference type="InterPro" id="IPR001320">
    <property type="entry name" value="Iontro_rcpt_C"/>
</dbReference>
<accession>A0A8T0W7F0</accession>
<evidence type="ECO:0000256" key="10">
    <source>
        <dbReference type="ARBA" id="ARBA00023170"/>
    </source>
</evidence>
<evidence type="ECO:0000256" key="7">
    <source>
        <dbReference type="ARBA" id="ARBA00022989"/>
    </source>
</evidence>
<dbReference type="FunFam" id="3.40.190.10:FF:000217">
    <property type="entry name" value="Glutamate receptor"/>
    <property type="match status" value="1"/>
</dbReference>
<comment type="caution">
    <text evidence="20">The sequence shown here is derived from an EMBL/GenBank/DDBJ whole genome shotgun (WGS) entry which is preliminary data.</text>
</comment>
<feature type="region of interest" description="Disordered" evidence="16">
    <location>
        <begin position="860"/>
        <end position="906"/>
    </location>
</feature>
<feature type="domain" description="Ionotropic glutamate receptor C-terminal" evidence="19">
    <location>
        <begin position="460"/>
        <end position="806"/>
    </location>
</feature>
<comment type="subcellular location">
    <subcellularLocation>
        <location evidence="1">Membrane</location>
        <topology evidence="1">Multi-pass membrane protein</topology>
    </subcellularLocation>
</comment>
<dbReference type="PANTHER" id="PTHR34836:SF1">
    <property type="entry name" value="OS09G0428600 PROTEIN"/>
    <property type="match status" value="1"/>
</dbReference>
<dbReference type="InterPro" id="IPR028082">
    <property type="entry name" value="Peripla_BP_I"/>
</dbReference>
<evidence type="ECO:0000256" key="6">
    <source>
        <dbReference type="ARBA" id="ARBA00022729"/>
    </source>
</evidence>
<keyword evidence="21" id="KW-1185">Reference proteome</keyword>
<dbReference type="PIRSF" id="PIRSF037090">
    <property type="entry name" value="Iontro_Glu-like_rcpt_pln"/>
    <property type="match status" value="1"/>
</dbReference>
<dbReference type="PANTHER" id="PTHR34836">
    <property type="entry name" value="OS06G0188250 PROTEIN"/>
    <property type="match status" value="1"/>
</dbReference>
<keyword evidence="5 17" id="KW-0812">Transmembrane</keyword>
<evidence type="ECO:0000259" key="19">
    <source>
        <dbReference type="SMART" id="SM00079"/>
    </source>
</evidence>
<dbReference type="InterPro" id="IPR019594">
    <property type="entry name" value="Glu/Gly-bd"/>
</dbReference>
<proteinExistence type="inferred from homology"/>
<dbReference type="GO" id="GO:0004930">
    <property type="term" value="F:G protein-coupled receptor activity"/>
    <property type="evidence" value="ECO:0007669"/>
    <property type="project" value="InterPro"/>
</dbReference>
<gene>
    <name evidence="20" type="ORF">PVAP13_2KG344200</name>
</gene>
<dbReference type="CDD" id="cd19990">
    <property type="entry name" value="PBP1_GABAb_receptor_plant"/>
    <property type="match status" value="1"/>
</dbReference>
<dbReference type="InterPro" id="IPR001828">
    <property type="entry name" value="ANF_lig-bd_rcpt"/>
</dbReference>
<dbReference type="AlphaFoldDB" id="A0A8T0W7F0"/>
<dbReference type="FunFam" id="3.40.50.2300:FF:000169">
    <property type="entry name" value="Glutamate receptor"/>
    <property type="match status" value="1"/>
</dbReference>
<dbReference type="Proteomes" id="UP000823388">
    <property type="component" value="Chromosome 2K"/>
</dbReference>
<evidence type="ECO:0000313" key="20">
    <source>
        <dbReference type="EMBL" id="KAG2643570.1"/>
    </source>
</evidence>
<keyword evidence="11" id="KW-0325">Glycoprotein</keyword>
<comment type="function">
    <text evidence="14">Glutamate-gated receptor that probably acts as a non-selective cation channel. May be involved in light-signal transduction and calcium homeostasis via the regulation of calcium influx into cells.</text>
</comment>
<feature type="chain" id="PRO_5035721823" description="Glutamate receptor" evidence="18">
    <location>
        <begin position="21"/>
        <end position="930"/>
    </location>
</feature>
<feature type="compositionally biased region" description="Basic and acidic residues" evidence="16">
    <location>
        <begin position="878"/>
        <end position="904"/>
    </location>
</feature>
<keyword evidence="7 17" id="KW-1133">Transmembrane helix</keyword>
<reference evidence="20" key="1">
    <citation type="submission" date="2020-05" db="EMBL/GenBank/DDBJ databases">
        <title>WGS assembly of Panicum virgatum.</title>
        <authorList>
            <person name="Lovell J.T."/>
            <person name="Jenkins J."/>
            <person name="Shu S."/>
            <person name="Juenger T.E."/>
            <person name="Schmutz J."/>
        </authorList>
    </citation>
    <scope>NUCLEOTIDE SEQUENCE</scope>
    <source>
        <strain evidence="20">AP13</strain>
    </source>
</reference>
<feature type="transmembrane region" description="Helical" evidence="17">
    <location>
        <begin position="589"/>
        <end position="610"/>
    </location>
</feature>
<keyword evidence="8 15" id="KW-0406">Ion transport</keyword>
<dbReference type="SMART" id="SM00079">
    <property type="entry name" value="PBPe"/>
    <property type="match status" value="1"/>
</dbReference>
<dbReference type="Pfam" id="PF00060">
    <property type="entry name" value="Lig_chan"/>
    <property type="match status" value="1"/>
</dbReference>